<evidence type="ECO:0000313" key="7">
    <source>
        <dbReference type="EMBL" id="QGG52880.1"/>
    </source>
</evidence>
<feature type="transmembrane region" description="Helical" evidence="5">
    <location>
        <begin position="116"/>
        <end position="132"/>
    </location>
</feature>
<keyword evidence="9" id="KW-1185">Reference proteome</keyword>
<sequence>MFIFIIGAIIGLIFIKSSIGKIKNPFAFRKVLSGYNLFFLKKIFIVPVILIGPLELLIGLTLLLRIDDIYNYMVYFAIFLQIIFLLMMLFNYNRTLPFGCGCFGLHAPEKITKKKIIINLTMLFACSIIVVTI</sequence>
<dbReference type="GO" id="GO:0016020">
    <property type="term" value="C:membrane"/>
    <property type="evidence" value="ECO:0007669"/>
    <property type="project" value="UniProtKB-SubCell"/>
</dbReference>
<gene>
    <name evidence="7" type="ORF">GDS87_19110</name>
    <name evidence="8" type="ORF">QNH24_20670</name>
</gene>
<reference evidence="8" key="2">
    <citation type="submission" date="2023-05" db="EMBL/GenBank/DDBJ databases">
        <title>Comparative genomics of Bacillaceae isolates and their secondary metabolite potential.</title>
        <authorList>
            <person name="Song L."/>
            <person name="Nielsen L.J."/>
            <person name="Mohite O."/>
            <person name="Xu X."/>
            <person name="Weber T."/>
            <person name="Kovacs A.T."/>
        </authorList>
    </citation>
    <scope>NUCLEOTIDE SEQUENCE</scope>
    <source>
        <strain evidence="8">LY1</strain>
    </source>
</reference>
<keyword evidence="2 5" id="KW-0812">Transmembrane</keyword>
<feature type="domain" description="Methylamine utilisation protein MauE" evidence="6">
    <location>
        <begin position="2"/>
        <end position="130"/>
    </location>
</feature>
<keyword evidence="4 5" id="KW-0472">Membrane</keyword>
<dbReference type="InterPro" id="IPR009908">
    <property type="entry name" value="Methylamine_util_MauE"/>
</dbReference>
<name>A0AAX3WSJ4_9BACI</name>
<protein>
    <recommendedName>
        <fullName evidence="6">Methylamine utilisation protein MauE domain-containing protein</fullName>
    </recommendedName>
</protein>
<dbReference type="AlphaFoldDB" id="A0AAX3WSJ4"/>
<dbReference type="EMBL" id="CP045835">
    <property type="protein sequence ID" value="QGG52880.1"/>
    <property type="molecule type" value="Genomic_DNA"/>
</dbReference>
<dbReference type="GO" id="GO:0030416">
    <property type="term" value="P:methylamine metabolic process"/>
    <property type="evidence" value="ECO:0007669"/>
    <property type="project" value="InterPro"/>
</dbReference>
<dbReference type="Proteomes" id="UP000373269">
    <property type="component" value="Chromosome"/>
</dbReference>
<evidence type="ECO:0000256" key="5">
    <source>
        <dbReference type="SAM" id="Phobius"/>
    </source>
</evidence>
<evidence type="ECO:0000256" key="4">
    <source>
        <dbReference type="ARBA" id="ARBA00023136"/>
    </source>
</evidence>
<keyword evidence="3 5" id="KW-1133">Transmembrane helix</keyword>
<proteinExistence type="predicted"/>
<comment type="subcellular location">
    <subcellularLocation>
        <location evidence="1">Membrane</location>
        <topology evidence="1">Multi-pass membrane protein</topology>
    </subcellularLocation>
</comment>
<evidence type="ECO:0000313" key="8">
    <source>
        <dbReference type="EMBL" id="WHY50679.1"/>
    </source>
</evidence>
<dbReference type="Pfam" id="PF07291">
    <property type="entry name" value="MauE"/>
    <property type="match status" value="1"/>
</dbReference>
<dbReference type="Proteomes" id="UP001178322">
    <property type="component" value="Chromosome"/>
</dbReference>
<evidence type="ECO:0000256" key="1">
    <source>
        <dbReference type="ARBA" id="ARBA00004141"/>
    </source>
</evidence>
<evidence type="ECO:0000259" key="6">
    <source>
        <dbReference type="Pfam" id="PF07291"/>
    </source>
</evidence>
<evidence type="ECO:0000313" key="10">
    <source>
        <dbReference type="Proteomes" id="UP001178322"/>
    </source>
</evidence>
<accession>A0AAX3WSJ4</accession>
<reference evidence="7 9" key="1">
    <citation type="submission" date="2019-11" db="EMBL/GenBank/DDBJ databases">
        <title>Whole Genome Sequencing and Comparative Genomic Analyses of Lysinibacillus pakistanensis LZH-9, a Halotolerant Strain with Excellent COD Removal Capability.</title>
        <authorList>
            <person name="Zhou H."/>
        </authorList>
    </citation>
    <scope>NUCLEOTIDE SEQUENCE [LARGE SCALE GENOMIC DNA]</scope>
    <source>
        <strain evidence="7 9">LZH-9</strain>
    </source>
</reference>
<evidence type="ECO:0000256" key="2">
    <source>
        <dbReference type="ARBA" id="ARBA00022692"/>
    </source>
</evidence>
<dbReference type="EMBL" id="CP126101">
    <property type="protein sequence ID" value="WHY50679.1"/>
    <property type="molecule type" value="Genomic_DNA"/>
</dbReference>
<feature type="transmembrane region" description="Helical" evidence="5">
    <location>
        <begin position="72"/>
        <end position="90"/>
    </location>
</feature>
<feature type="transmembrane region" description="Helical" evidence="5">
    <location>
        <begin position="44"/>
        <end position="65"/>
    </location>
</feature>
<evidence type="ECO:0000313" key="9">
    <source>
        <dbReference type="Proteomes" id="UP000373269"/>
    </source>
</evidence>
<organism evidence="8 10">
    <name type="scientific">Lysinibacillus pakistanensis</name>
    <dbReference type="NCBI Taxonomy" id="759811"/>
    <lineage>
        <taxon>Bacteria</taxon>
        <taxon>Bacillati</taxon>
        <taxon>Bacillota</taxon>
        <taxon>Bacilli</taxon>
        <taxon>Bacillales</taxon>
        <taxon>Bacillaceae</taxon>
        <taxon>Lysinibacillus</taxon>
    </lineage>
</organism>
<dbReference type="RefSeq" id="WP_283869324.1">
    <property type="nucleotide sequence ID" value="NZ_CP045835.1"/>
</dbReference>
<evidence type="ECO:0000256" key="3">
    <source>
        <dbReference type="ARBA" id="ARBA00022989"/>
    </source>
</evidence>